<proteinExistence type="predicted"/>
<dbReference type="RefSeq" id="WP_264948567.1">
    <property type="nucleotide sequence ID" value="NZ_JAPDVB010000001.1"/>
</dbReference>
<evidence type="ECO:0000313" key="2">
    <source>
        <dbReference type="Proteomes" id="UP001208620"/>
    </source>
</evidence>
<evidence type="ECO:0000313" key="1">
    <source>
        <dbReference type="EMBL" id="MCW4137131.1"/>
    </source>
</evidence>
<protein>
    <submittedName>
        <fullName evidence="1">Uncharacterized protein</fullName>
    </submittedName>
</protein>
<sequence length="76" mass="8494">MASYDVLHVTCPVCNTDLLVKISYGIYPARSIETADCPVCGKEVLRKNITGDIETKVDSLAKTKEQYKVAFKQRNI</sequence>
<dbReference type="Proteomes" id="UP001208620">
    <property type="component" value="Unassembled WGS sequence"/>
</dbReference>
<dbReference type="EMBL" id="JAPDVD010000001">
    <property type="protein sequence ID" value="MCW4137131.1"/>
    <property type="molecule type" value="Genomic_DNA"/>
</dbReference>
<comment type="caution">
    <text evidence="1">The sequence shown here is derived from an EMBL/GenBank/DDBJ whole genome shotgun (WGS) entry which is preliminary data.</text>
</comment>
<name>A0AAW5UHD1_9BACT</name>
<dbReference type="AlphaFoldDB" id="A0AAW5UHD1"/>
<gene>
    <name evidence="1" type="ORF">ONT01_04925</name>
</gene>
<organism evidence="1 2">
    <name type="scientific">Segatella copri</name>
    <dbReference type="NCBI Taxonomy" id="165179"/>
    <lineage>
        <taxon>Bacteria</taxon>
        <taxon>Pseudomonadati</taxon>
        <taxon>Bacteroidota</taxon>
        <taxon>Bacteroidia</taxon>
        <taxon>Bacteroidales</taxon>
        <taxon>Prevotellaceae</taxon>
        <taxon>Segatella</taxon>
    </lineage>
</organism>
<accession>A0AAW5UHD1</accession>
<reference evidence="1" key="1">
    <citation type="submission" date="2022-11" db="EMBL/GenBank/DDBJ databases">
        <title>Genomic repertoires linked with pathogenic potency of arthritogenic Prevotella copri isolated from the gut of rheumatoid arthritis patients.</title>
        <authorList>
            <person name="Nii T."/>
            <person name="Maeda Y."/>
            <person name="Motooka D."/>
            <person name="Naito M."/>
            <person name="Matsumoto Y."/>
            <person name="Ogawa T."/>
            <person name="Oguro-Igashira E."/>
            <person name="Kishikawa T."/>
            <person name="Yamashita M."/>
            <person name="Koizumi S."/>
            <person name="Kurakawa T."/>
            <person name="Okumura R."/>
            <person name="Kayama H."/>
            <person name="Murakami M."/>
            <person name="Sakaguchi T."/>
            <person name="Das B."/>
            <person name="Nakamura S."/>
            <person name="Okada Y."/>
            <person name="Kumanogoh A."/>
            <person name="Takeda K."/>
        </authorList>
    </citation>
    <scope>NUCLEOTIDE SEQUENCE</scope>
    <source>
        <strain evidence="1">H105_2-2</strain>
    </source>
</reference>